<evidence type="ECO:0000256" key="8">
    <source>
        <dbReference type="ARBA" id="ARBA00023125"/>
    </source>
</evidence>
<dbReference type="GO" id="GO:0000981">
    <property type="term" value="F:DNA-binding transcription factor activity, RNA polymerase II-specific"/>
    <property type="evidence" value="ECO:0007669"/>
    <property type="project" value="TreeGrafter"/>
</dbReference>
<dbReference type="SMART" id="SM00349">
    <property type="entry name" value="KRAB"/>
    <property type="match status" value="1"/>
</dbReference>
<evidence type="ECO:0000313" key="15">
    <source>
        <dbReference type="Proteomes" id="UP000694394"/>
    </source>
</evidence>
<name>A0A8C5Y457_MICMU</name>
<reference evidence="14" key="2">
    <citation type="submission" date="2025-08" db="UniProtKB">
        <authorList>
            <consortium name="Ensembl"/>
        </authorList>
    </citation>
    <scope>IDENTIFICATION</scope>
</reference>
<dbReference type="FunFam" id="3.30.160.60:FF:000710">
    <property type="entry name" value="Zinc finger protein 768"/>
    <property type="match status" value="1"/>
</dbReference>
<keyword evidence="6" id="KW-0862">Zinc</keyword>
<keyword evidence="4" id="KW-0677">Repeat</keyword>
<dbReference type="InterPro" id="IPR001909">
    <property type="entry name" value="KRAB"/>
</dbReference>
<feature type="domain" description="C2H2-type" evidence="12">
    <location>
        <begin position="199"/>
        <end position="226"/>
    </location>
</feature>
<evidence type="ECO:0000256" key="7">
    <source>
        <dbReference type="ARBA" id="ARBA00023015"/>
    </source>
</evidence>
<dbReference type="GO" id="GO:0008270">
    <property type="term" value="F:zinc ion binding"/>
    <property type="evidence" value="ECO:0007669"/>
    <property type="project" value="UniProtKB-KW"/>
</dbReference>
<dbReference type="InterPro" id="IPR050752">
    <property type="entry name" value="C2H2-ZF_domain"/>
</dbReference>
<evidence type="ECO:0008006" key="16">
    <source>
        <dbReference type="Google" id="ProtNLM"/>
    </source>
</evidence>
<dbReference type="InterPro" id="IPR036051">
    <property type="entry name" value="KRAB_dom_sf"/>
</dbReference>
<dbReference type="Pfam" id="PF00096">
    <property type="entry name" value="zf-C2H2"/>
    <property type="match status" value="2"/>
</dbReference>
<sequence>MSVMLQESVTFEDIAIDFTQEEWALLDTSQRKQYKDVMLENMSHLVSIGYPLHKSDVILRLEQGEELWKEGRKFLQGQSPGKQQGLGGSWSKIINGLLSPSPNQKSHHPQEEPFELNNLTEDFTHRSLSIPQHLLIHTTKKPYVSKQCRKSLSDLSFINQDKQVLHRHKSYECHLCRKSFHNSSNLRQHERIHTGEKPYECHVCRKAFSQRSHLRQHEKIHTGEKPYECNLCGKAFSQKVVLRQHGRMHTGEKPYECHTCGKAFRQCSHLRRHERNHTGEKPYECQQCRKSFSSGSGLR</sequence>
<evidence type="ECO:0000259" key="12">
    <source>
        <dbReference type="PROSITE" id="PS50157"/>
    </source>
</evidence>
<evidence type="ECO:0000256" key="6">
    <source>
        <dbReference type="ARBA" id="ARBA00022833"/>
    </source>
</evidence>
<dbReference type="Pfam" id="PF01352">
    <property type="entry name" value="KRAB"/>
    <property type="match status" value="1"/>
</dbReference>
<dbReference type="Pfam" id="PF13465">
    <property type="entry name" value="zf-H2C2_2"/>
    <property type="match status" value="1"/>
</dbReference>
<evidence type="ECO:0000256" key="11">
    <source>
        <dbReference type="PROSITE-ProRule" id="PRU00042"/>
    </source>
</evidence>
<dbReference type="PROSITE" id="PS50805">
    <property type="entry name" value="KRAB"/>
    <property type="match status" value="1"/>
</dbReference>
<dbReference type="PANTHER" id="PTHR24384:SF246">
    <property type="entry name" value="GENE, 19965-RELATED"/>
    <property type="match status" value="1"/>
</dbReference>
<protein>
    <recommendedName>
        <fullName evidence="16">Zinc finger protein 705A</fullName>
    </recommendedName>
</protein>
<dbReference type="PROSITE" id="PS50157">
    <property type="entry name" value="ZINC_FINGER_C2H2_2"/>
    <property type="match status" value="5"/>
</dbReference>
<dbReference type="FunFam" id="3.30.160.60:FF:001270">
    <property type="entry name" value="zinc finger protein 583 isoform X1"/>
    <property type="match status" value="1"/>
</dbReference>
<evidence type="ECO:0000256" key="10">
    <source>
        <dbReference type="ARBA" id="ARBA00023242"/>
    </source>
</evidence>
<feature type="domain" description="C2H2-type" evidence="12">
    <location>
        <begin position="283"/>
        <end position="299"/>
    </location>
</feature>
<keyword evidence="3" id="KW-0479">Metal-binding</keyword>
<dbReference type="InterPro" id="IPR013087">
    <property type="entry name" value="Znf_C2H2_type"/>
</dbReference>
<evidence type="ECO:0000259" key="13">
    <source>
        <dbReference type="PROSITE" id="PS50805"/>
    </source>
</evidence>
<comment type="subcellular location">
    <subcellularLocation>
        <location evidence="1">Nucleus</location>
    </subcellularLocation>
</comment>
<dbReference type="PROSITE" id="PS00028">
    <property type="entry name" value="ZINC_FINGER_C2H2_1"/>
    <property type="match status" value="4"/>
</dbReference>
<keyword evidence="8" id="KW-0238">DNA-binding</keyword>
<reference evidence="14" key="1">
    <citation type="submission" date="2016-12" db="EMBL/GenBank/DDBJ databases">
        <title>Mouse lemur reference genome and diversity panel.</title>
        <authorList>
            <person name="Harris R."/>
            <person name="Larsen P."/>
            <person name="Liu Y."/>
            <person name="Hughes D.S."/>
            <person name="Murali S."/>
            <person name="Raveendran M."/>
            <person name="Korchina V."/>
            <person name="Wang M."/>
            <person name="Jhangiani S."/>
            <person name="Bandaranaike D."/>
            <person name="Bellair M."/>
            <person name="Blankenburg K."/>
            <person name="Chao H."/>
            <person name="Dahdouli M."/>
            <person name="Dinh H."/>
            <person name="Doddapaneni H."/>
            <person name="English A."/>
            <person name="Firestine M."/>
            <person name="Gnanaolivu R."/>
            <person name="Gross S."/>
            <person name="Hernandez B."/>
            <person name="Javaid M."/>
            <person name="Jayaseelan J."/>
            <person name="Jones J."/>
            <person name="Khan Z."/>
            <person name="Kovar C."/>
            <person name="Kurapati P."/>
            <person name="Le B."/>
            <person name="Lee S."/>
            <person name="Li M."/>
            <person name="Mathew T."/>
            <person name="Narasimhan A."/>
            <person name="Ngo D."/>
            <person name="Nguyen L."/>
            <person name="Okwuonu G."/>
            <person name="Ongeri F."/>
            <person name="Osuji N."/>
            <person name="Pu L.-L."/>
            <person name="Puazo M."/>
            <person name="Quiroz J."/>
            <person name="Raj R."/>
            <person name="Rajbhandari K."/>
            <person name="Reid J.G."/>
            <person name="Santibanez J."/>
            <person name="Sexton D."/>
            <person name="Skinner E."/>
            <person name="Vee V."/>
            <person name="Weissenberger G."/>
            <person name="Wu Y."/>
            <person name="Xin Y."/>
            <person name="Han Y."/>
            <person name="Campbell C."/>
            <person name="Brown A."/>
            <person name="Sullivan B."/>
            <person name="Shelton J."/>
            <person name="Brown S."/>
            <person name="Dudchenko O."/>
            <person name="Machol I."/>
            <person name="Durand N."/>
            <person name="Shamim M."/>
            <person name="Lieberman A."/>
            <person name="Muzny D.M."/>
            <person name="Richards S."/>
            <person name="Yoder A."/>
            <person name="Worley K.C."/>
            <person name="Rogers J."/>
            <person name="Gibbs R.A."/>
        </authorList>
    </citation>
    <scope>NUCLEOTIDE SEQUENCE [LARGE SCALE GENOMIC DNA]</scope>
</reference>
<keyword evidence="9" id="KW-0804">Transcription</keyword>
<dbReference type="SUPFAM" id="SSF57667">
    <property type="entry name" value="beta-beta-alpha zinc fingers"/>
    <property type="match status" value="3"/>
</dbReference>
<dbReference type="SMART" id="SM00355">
    <property type="entry name" value="ZnF_C2H2"/>
    <property type="match status" value="4"/>
</dbReference>
<dbReference type="PANTHER" id="PTHR24384">
    <property type="entry name" value="FINGER PUTATIVE TRANSCRIPTION FACTOR FAMILY-RELATED"/>
    <property type="match status" value="1"/>
</dbReference>
<organism evidence="14 15">
    <name type="scientific">Microcebus murinus</name>
    <name type="common">Gray mouse lemur</name>
    <name type="synonym">Lemur murinus</name>
    <dbReference type="NCBI Taxonomy" id="30608"/>
    <lineage>
        <taxon>Eukaryota</taxon>
        <taxon>Metazoa</taxon>
        <taxon>Chordata</taxon>
        <taxon>Craniata</taxon>
        <taxon>Vertebrata</taxon>
        <taxon>Euteleostomi</taxon>
        <taxon>Mammalia</taxon>
        <taxon>Eutheria</taxon>
        <taxon>Euarchontoglires</taxon>
        <taxon>Primates</taxon>
        <taxon>Strepsirrhini</taxon>
        <taxon>Lemuriformes</taxon>
        <taxon>Cheirogaleidae</taxon>
        <taxon>Microcebus</taxon>
    </lineage>
</organism>
<dbReference type="Gene3D" id="3.30.160.60">
    <property type="entry name" value="Classic Zinc Finger"/>
    <property type="match status" value="5"/>
</dbReference>
<keyword evidence="15" id="KW-1185">Reference proteome</keyword>
<proteinExistence type="inferred from homology"/>
<dbReference type="Gene3D" id="6.10.140.140">
    <property type="match status" value="1"/>
</dbReference>
<dbReference type="Ensembl" id="ENSMICT00000061082.1">
    <property type="protein sequence ID" value="ENSMICP00000045548.1"/>
    <property type="gene ID" value="ENSMICG00000043266.1"/>
</dbReference>
<feature type="domain" description="C2H2-type" evidence="12">
    <location>
        <begin position="227"/>
        <end position="254"/>
    </location>
</feature>
<evidence type="ECO:0000313" key="14">
    <source>
        <dbReference type="Ensembl" id="ENSMICP00000045548.1"/>
    </source>
</evidence>
<dbReference type="GO" id="GO:0000978">
    <property type="term" value="F:RNA polymerase II cis-regulatory region sequence-specific DNA binding"/>
    <property type="evidence" value="ECO:0007669"/>
    <property type="project" value="TreeGrafter"/>
</dbReference>
<dbReference type="FunFam" id="3.30.160.60:FF:000830">
    <property type="entry name" value="zinc finger protein 596 isoform X1"/>
    <property type="match status" value="1"/>
</dbReference>
<evidence type="ECO:0000256" key="5">
    <source>
        <dbReference type="ARBA" id="ARBA00022771"/>
    </source>
</evidence>
<dbReference type="GeneTree" id="ENSGT00940000163552"/>
<evidence type="ECO:0000256" key="1">
    <source>
        <dbReference type="ARBA" id="ARBA00004123"/>
    </source>
</evidence>
<feature type="domain" description="C2H2-type" evidence="12">
    <location>
        <begin position="171"/>
        <end position="198"/>
    </location>
</feature>
<dbReference type="CDD" id="cd07765">
    <property type="entry name" value="KRAB_A-box"/>
    <property type="match status" value="1"/>
</dbReference>
<reference evidence="14" key="3">
    <citation type="submission" date="2025-09" db="UniProtKB">
        <authorList>
            <consortium name="Ensembl"/>
        </authorList>
    </citation>
    <scope>IDENTIFICATION</scope>
</reference>
<dbReference type="AlphaFoldDB" id="A0A8C5Y457"/>
<evidence type="ECO:0000256" key="4">
    <source>
        <dbReference type="ARBA" id="ARBA00022737"/>
    </source>
</evidence>
<dbReference type="EMBL" id="ABDC03023643">
    <property type="status" value="NOT_ANNOTATED_CDS"/>
    <property type="molecule type" value="Genomic_DNA"/>
</dbReference>
<dbReference type="SUPFAM" id="SSF109640">
    <property type="entry name" value="KRAB domain (Kruppel-associated box)"/>
    <property type="match status" value="1"/>
</dbReference>
<dbReference type="FunFam" id="3.30.160.60:FF:001498">
    <property type="entry name" value="Zinc finger protein 404"/>
    <property type="match status" value="2"/>
</dbReference>
<dbReference type="InterPro" id="IPR036236">
    <property type="entry name" value="Znf_C2H2_sf"/>
</dbReference>
<evidence type="ECO:0000256" key="2">
    <source>
        <dbReference type="ARBA" id="ARBA00006991"/>
    </source>
</evidence>
<dbReference type="Proteomes" id="UP000694394">
    <property type="component" value="Chromosome 20"/>
</dbReference>
<accession>A0A8C5Y457</accession>
<keyword evidence="5 11" id="KW-0863">Zinc-finger</keyword>
<feature type="domain" description="KRAB" evidence="13">
    <location>
        <begin position="9"/>
        <end position="80"/>
    </location>
</feature>
<evidence type="ECO:0000256" key="3">
    <source>
        <dbReference type="ARBA" id="ARBA00022723"/>
    </source>
</evidence>
<dbReference type="GO" id="GO:0005634">
    <property type="term" value="C:nucleus"/>
    <property type="evidence" value="ECO:0007669"/>
    <property type="project" value="UniProtKB-SubCell"/>
</dbReference>
<keyword evidence="7" id="KW-0805">Transcription regulation</keyword>
<feature type="domain" description="C2H2-type" evidence="12">
    <location>
        <begin position="255"/>
        <end position="282"/>
    </location>
</feature>
<evidence type="ECO:0000256" key="9">
    <source>
        <dbReference type="ARBA" id="ARBA00023163"/>
    </source>
</evidence>
<keyword evidence="10" id="KW-0539">Nucleus</keyword>
<comment type="similarity">
    <text evidence="2">Belongs to the krueppel C2H2-type zinc-finger protein family.</text>
</comment>